<proteinExistence type="predicted"/>
<name>A0ACD5TCR6_AVESA</name>
<evidence type="ECO:0000313" key="2">
    <source>
        <dbReference type="Proteomes" id="UP001732700"/>
    </source>
</evidence>
<sequence>MGWMELLRPVAAMVAFDALFAGMTVLTKKALDGGLNPIVLIALRQLVGAAFLAPIAYFKERNARPKFTMEIFAYLFMSALLGALFAQYLFVLGLSYTTATLAATFSNMTPVFTFLIAVPLGLETVDVRSRAGVAKITGTLASVGGAILLTLYKGVALTHATSSLVQEQIASSSSSNSKGRWVLGSALLVVNCITFASWMLLQDKLTKKYPAVISSTAFMALFSSLQAGALAVTTQRRLSVWLLRGTTQIVTVLFSGVGVSGIGYVLMTWCIEKRGPVFTAGFLPLIQIIAGVLDLLILHEQLYLGSVIGAALVIGGLYLLLWGKSKDASLAATLPAKGVEEDMEKQPNPATLPAKGVEEDREKQPNP</sequence>
<reference evidence="1" key="2">
    <citation type="submission" date="2025-09" db="UniProtKB">
        <authorList>
            <consortium name="EnsemblPlants"/>
        </authorList>
    </citation>
    <scope>IDENTIFICATION</scope>
</reference>
<reference evidence="1" key="1">
    <citation type="submission" date="2021-05" db="EMBL/GenBank/DDBJ databases">
        <authorList>
            <person name="Scholz U."/>
            <person name="Mascher M."/>
            <person name="Fiebig A."/>
        </authorList>
    </citation>
    <scope>NUCLEOTIDE SEQUENCE [LARGE SCALE GENOMIC DNA]</scope>
</reference>
<protein>
    <submittedName>
        <fullName evidence="1">Uncharacterized protein</fullName>
    </submittedName>
</protein>
<dbReference type="Proteomes" id="UP001732700">
    <property type="component" value="Chromosome 1A"/>
</dbReference>
<organism evidence="1 2">
    <name type="scientific">Avena sativa</name>
    <name type="common">Oat</name>
    <dbReference type="NCBI Taxonomy" id="4498"/>
    <lineage>
        <taxon>Eukaryota</taxon>
        <taxon>Viridiplantae</taxon>
        <taxon>Streptophyta</taxon>
        <taxon>Embryophyta</taxon>
        <taxon>Tracheophyta</taxon>
        <taxon>Spermatophyta</taxon>
        <taxon>Magnoliopsida</taxon>
        <taxon>Liliopsida</taxon>
        <taxon>Poales</taxon>
        <taxon>Poaceae</taxon>
        <taxon>BOP clade</taxon>
        <taxon>Pooideae</taxon>
        <taxon>Poodae</taxon>
        <taxon>Poeae</taxon>
        <taxon>Poeae Chloroplast Group 1 (Aveneae type)</taxon>
        <taxon>Aveninae</taxon>
        <taxon>Avena</taxon>
    </lineage>
</organism>
<dbReference type="EnsemblPlants" id="AVESA.00010b.r2.1AG0031040.1">
    <property type="protein sequence ID" value="AVESA.00010b.r2.1AG0031040.1.CDS"/>
    <property type="gene ID" value="AVESA.00010b.r2.1AG0031040"/>
</dbReference>
<accession>A0ACD5TCR6</accession>
<keyword evidence="2" id="KW-1185">Reference proteome</keyword>
<evidence type="ECO:0000313" key="1">
    <source>
        <dbReference type="EnsemblPlants" id="AVESA.00010b.r2.1AG0031040.1.CDS"/>
    </source>
</evidence>